<dbReference type="KEGG" id="hsr:HSBAA_18370"/>
<proteinExistence type="predicted"/>
<gene>
    <name evidence="2" type="ORF">HSBAA_18370</name>
</gene>
<evidence type="ECO:0000259" key="1">
    <source>
        <dbReference type="Pfam" id="PF11726"/>
    </source>
</evidence>
<name>A0A455U7R7_9GAMM</name>
<dbReference type="Proteomes" id="UP000320231">
    <property type="component" value="Chromosome"/>
</dbReference>
<feature type="domain" description="YagK/YfjJ C-terminal" evidence="1">
    <location>
        <begin position="62"/>
        <end position="222"/>
    </location>
</feature>
<organism evidence="2 3">
    <name type="scientific">Vreelandella sulfidaeris</name>
    <dbReference type="NCBI Taxonomy" id="115553"/>
    <lineage>
        <taxon>Bacteria</taxon>
        <taxon>Pseudomonadati</taxon>
        <taxon>Pseudomonadota</taxon>
        <taxon>Gammaproteobacteria</taxon>
        <taxon>Oceanospirillales</taxon>
        <taxon>Halomonadaceae</taxon>
        <taxon>Vreelandella</taxon>
    </lineage>
</organism>
<accession>A0A455U7R7</accession>
<protein>
    <recommendedName>
        <fullName evidence="1">YagK/YfjJ C-terminal domain-containing protein</fullName>
    </recommendedName>
</protein>
<dbReference type="InterPro" id="IPR057271">
    <property type="entry name" value="YagK_YfjJ_C"/>
</dbReference>
<evidence type="ECO:0000313" key="2">
    <source>
        <dbReference type="EMBL" id="BBI60531.1"/>
    </source>
</evidence>
<dbReference type="AlphaFoldDB" id="A0A455U7R7"/>
<dbReference type="Pfam" id="PF11726">
    <property type="entry name" value="YagK_YfjJ_C"/>
    <property type="match status" value="1"/>
</dbReference>
<evidence type="ECO:0000313" key="3">
    <source>
        <dbReference type="Proteomes" id="UP000320231"/>
    </source>
</evidence>
<sequence>MNTNLPNVGQRNRKRHPANPALKLFWECRYQNMPVLTHEGPLIENYLEILLRIINQASQDCPRLFAARIDLHFPAQGYTGYTGNDNTCIGSFINRFQWELDIAGIKFPHKMRYVWCREQVTSVHHHYHLLLLLNKDAYRTLGKYKATSDDYPEHDNLYQRIVRAWSHAINWPEQGTRGLVHATPYKWIIYRGDQAAFAEVFYGASYMCKAYSKPIGQGMHCFEGSRR</sequence>
<dbReference type="EMBL" id="AP019514">
    <property type="protein sequence ID" value="BBI60531.1"/>
    <property type="molecule type" value="Genomic_DNA"/>
</dbReference>
<reference evidence="2 3" key="1">
    <citation type="journal article" date="2019" name="Microbiol. Resour. Announc.">
        <title>Complete Genome Sequence of Halomonas sulfidaeris Strain Esulfide1 Isolated from a Metal Sulfide Rock at a Depth of 2,200 Meters, Obtained Using Nanopore Sequencing.</title>
        <authorList>
            <person name="Saito M."/>
            <person name="Nishigata A."/>
            <person name="Galipon J."/>
            <person name="Arakawa K."/>
        </authorList>
    </citation>
    <scope>NUCLEOTIDE SEQUENCE [LARGE SCALE GENOMIC DNA]</scope>
    <source>
        <strain evidence="2 3">ATCC BAA-803</strain>
    </source>
</reference>